<evidence type="ECO:0000259" key="9">
    <source>
        <dbReference type="PROSITE" id="PS50157"/>
    </source>
</evidence>
<dbReference type="PANTHER" id="PTHR40626">
    <property type="entry name" value="MIP31509P"/>
    <property type="match status" value="1"/>
</dbReference>
<evidence type="ECO:0000256" key="6">
    <source>
        <dbReference type="ARBA" id="ARBA00023242"/>
    </source>
</evidence>
<reference evidence="10" key="1">
    <citation type="submission" date="2013-04" db="EMBL/GenBank/DDBJ databases">
        <title>The Genome Sequence of Fonticula alba ATCC 38817.</title>
        <authorList>
            <consortium name="The Broad Institute Genomics Platform"/>
            <person name="Russ C."/>
            <person name="Cuomo C."/>
            <person name="Burger G."/>
            <person name="Gray M.W."/>
            <person name="Holland P.W.H."/>
            <person name="King N."/>
            <person name="Lang F.B.F."/>
            <person name="Roger A.J."/>
            <person name="Ruiz-Trillo I."/>
            <person name="Brown M."/>
            <person name="Walker B."/>
            <person name="Young S."/>
            <person name="Zeng Q."/>
            <person name="Gargeya S."/>
            <person name="Fitzgerald M."/>
            <person name="Haas B."/>
            <person name="Abouelleil A."/>
            <person name="Allen A.W."/>
            <person name="Alvarado L."/>
            <person name="Arachchi H.M."/>
            <person name="Berlin A.M."/>
            <person name="Chapman S.B."/>
            <person name="Gainer-Dewar J."/>
            <person name="Goldberg J."/>
            <person name="Griggs A."/>
            <person name="Gujja S."/>
            <person name="Hansen M."/>
            <person name="Howarth C."/>
            <person name="Imamovic A."/>
            <person name="Ireland A."/>
            <person name="Larimer J."/>
            <person name="McCowan C."/>
            <person name="Murphy C."/>
            <person name="Pearson M."/>
            <person name="Poon T.W."/>
            <person name="Priest M."/>
            <person name="Roberts A."/>
            <person name="Saif S."/>
            <person name="Shea T."/>
            <person name="Sisk P."/>
            <person name="Sykes S."/>
            <person name="Wortman J."/>
            <person name="Nusbaum C."/>
            <person name="Birren B."/>
        </authorList>
    </citation>
    <scope>NUCLEOTIDE SEQUENCE [LARGE SCALE GENOMIC DNA]</scope>
    <source>
        <strain evidence="10">ATCC 38817</strain>
    </source>
</reference>
<dbReference type="FunFam" id="3.30.160.60:FF:000125">
    <property type="entry name" value="Putative zinc finger protein 143"/>
    <property type="match status" value="1"/>
</dbReference>
<dbReference type="GeneID" id="20529752"/>
<keyword evidence="6" id="KW-0539">Nucleus</keyword>
<organism evidence="10">
    <name type="scientific">Fonticula alba</name>
    <name type="common">Slime mold</name>
    <dbReference type="NCBI Taxonomy" id="691883"/>
    <lineage>
        <taxon>Eukaryota</taxon>
        <taxon>Rotosphaerida</taxon>
        <taxon>Fonticulaceae</taxon>
        <taxon>Fonticula</taxon>
    </lineage>
</organism>
<dbReference type="GO" id="GO:0000978">
    <property type="term" value="F:RNA polymerase II cis-regulatory region sequence-specific DNA binding"/>
    <property type="evidence" value="ECO:0007669"/>
    <property type="project" value="InterPro"/>
</dbReference>
<dbReference type="GO" id="GO:0008270">
    <property type="term" value="F:zinc ion binding"/>
    <property type="evidence" value="ECO:0007669"/>
    <property type="project" value="UniProtKB-KW"/>
</dbReference>
<dbReference type="InterPro" id="IPR013087">
    <property type="entry name" value="Znf_C2H2_type"/>
</dbReference>
<feature type="domain" description="C2H2-type" evidence="9">
    <location>
        <begin position="46"/>
        <end position="71"/>
    </location>
</feature>
<protein>
    <recommendedName>
        <fullName evidence="9">C2H2-type domain-containing protein</fullName>
    </recommendedName>
</protein>
<proteinExistence type="predicted"/>
<dbReference type="RefSeq" id="XP_009497173.1">
    <property type="nucleotide sequence ID" value="XM_009498898.1"/>
</dbReference>
<dbReference type="GO" id="GO:0005634">
    <property type="term" value="C:nucleus"/>
    <property type="evidence" value="ECO:0007669"/>
    <property type="project" value="UniProtKB-SubCell"/>
</dbReference>
<dbReference type="SUPFAM" id="SSF57667">
    <property type="entry name" value="beta-beta-alpha zinc fingers"/>
    <property type="match status" value="1"/>
</dbReference>
<dbReference type="eggNOG" id="KOG1721">
    <property type="taxonomic scope" value="Eukaryota"/>
</dbReference>
<evidence type="ECO:0000256" key="7">
    <source>
        <dbReference type="PROSITE-ProRule" id="PRU00042"/>
    </source>
</evidence>
<sequence>MTIADRVPPLERRRKYPCIFPGCAKRFSRSEHLIRHVRTHTGERPFPCLVPGCGRYFSRNDNLQQHMYTRHRDVVMAATDGFGHLAGRVDAAGPGGFFPLADGGEMGMLGGFNAGAPGAGVGMAAPPGGLGALFLGGADPHANPHAAGPSPYYGQHRPTSPLSPGDRRLDGSHSGPVSPVSPGGGGPVGAAALGGVAAAARRATAALLEAAALSARQESLAHGGMLLRGSGGPAGPAGDMGLLTGDLPVPPEGGPPPAIQDSVALEQLSQLAVLVQRDPALWGEIHRSYPQLGSALYWHINANMPGLGAAVAAAASAEMAPGAGVPRPGTAPHPGAHLSITHIPRFAKPTEGEPLSPSEAMAVSPVSPSGVSISAQSFGIHTRPGHGGAVGSSAVEPGAGLRINTACSAPLTGPHRGASRGQGSPRVLWCLL</sequence>
<keyword evidence="4 7" id="KW-0863">Zinc-finger</keyword>
<gene>
    <name evidence="10" type="ORF">H696_05027</name>
</gene>
<keyword evidence="11" id="KW-1185">Reference proteome</keyword>
<feature type="domain" description="C2H2-type" evidence="9">
    <location>
        <begin position="16"/>
        <end position="45"/>
    </location>
</feature>
<dbReference type="Pfam" id="PF00096">
    <property type="entry name" value="zf-C2H2"/>
    <property type="match status" value="2"/>
</dbReference>
<dbReference type="InterPro" id="IPR051059">
    <property type="entry name" value="VerF-like"/>
</dbReference>
<evidence type="ECO:0000256" key="5">
    <source>
        <dbReference type="ARBA" id="ARBA00022833"/>
    </source>
</evidence>
<dbReference type="FunFam" id="3.30.160.60:FF:000446">
    <property type="entry name" value="Zinc finger protein"/>
    <property type="match status" value="1"/>
</dbReference>
<accession>A0A058Z3M2</accession>
<evidence type="ECO:0000256" key="3">
    <source>
        <dbReference type="ARBA" id="ARBA00022737"/>
    </source>
</evidence>
<dbReference type="PROSITE" id="PS00028">
    <property type="entry name" value="ZINC_FINGER_C2H2_1"/>
    <property type="match status" value="2"/>
</dbReference>
<dbReference type="AlphaFoldDB" id="A0A058Z3M2"/>
<dbReference type="GO" id="GO:0000785">
    <property type="term" value="C:chromatin"/>
    <property type="evidence" value="ECO:0007669"/>
    <property type="project" value="TreeGrafter"/>
</dbReference>
<evidence type="ECO:0000313" key="11">
    <source>
        <dbReference type="Proteomes" id="UP000030693"/>
    </source>
</evidence>
<name>A0A058Z3M2_FONAL</name>
<dbReference type="PANTHER" id="PTHR40626:SF11">
    <property type="entry name" value="ZINC FINGER PROTEIN YPR022C"/>
    <property type="match status" value="1"/>
</dbReference>
<evidence type="ECO:0000256" key="1">
    <source>
        <dbReference type="ARBA" id="ARBA00004123"/>
    </source>
</evidence>
<evidence type="ECO:0000313" key="10">
    <source>
        <dbReference type="EMBL" id="KCV68741.1"/>
    </source>
</evidence>
<dbReference type="PROSITE" id="PS50157">
    <property type="entry name" value="ZINC_FINGER_C2H2_2"/>
    <property type="match status" value="2"/>
</dbReference>
<evidence type="ECO:0000256" key="4">
    <source>
        <dbReference type="ARBA" id="ARBA00022771"/>
    </source>
</evidence>
<comment type="subcellular location">
    <subcellularLocation>
        <location evidence="1">Nucleus</location>
    </subcellularLocation>
</comment>
<dbReference type="SMART" id="SM00355">
    <property type="entry name" value="ZnF_C2H2"/>
    <property type="match status" value="2"/>
</dbReference>
<keyword evidence="3" id="KW-0677">Repeat</keyword>
<dbReference type="Gene3D" id="3.30.160.60">
    <property type="entry name" value="Classic Zinc Finger"/>
    <property type="match status" value="2"/>
</dbReference>
<keyword evidence="5" id="KW-0862">Zinc</keyword>
<feature type="region of interest" description="Disordered" evidence="8">
    <location>
        <begin position="144"/>
        <end position="186"/>
    </location>
</feature>
<dbReference type="EMBL" id="KB932208">
    <property type="protein sequence ID" value="KCV68741.1"/>
    <property type="molecule type" value="Genomic_DNA"/>
</dbReference>
<dbReference type="OrthoDB" id="6365676at2759"/>
<evidence type="ECO:0000256" key="2">
    <source>
        <dbReference type="ARBA" id="ARBA00022723"/>
    </source>
</evidence>
<dbReference type="Proteomes" id="UP000030693">
    <property type="component" value="Unassembled WGS sequence"/>
</dbReference>
<dbReference type="STRING" id="691883.A0A058Z3M2"/>
<dbReference type="GO" id="GO:0000981">
    <property type="term" value="F:DNA-binding transcription factor activity, RNA polymerase II-specific"/>
    <property type="evidence" value="ECO:0007669"/>
    <property type="project" value="InterPro"/>
</dbReference>
<keyword evidence="2" id="KW-0479">Metal-binding</keyword>
<dbReference type="InterPro" id="IPR036236">
    <property type="entry name" value="Znf_C2H2_sf"/>
</dbReference>
<evidence type="ECO:0000256" key="8">
    <source>
        <dbReference type="SAM" id="MobiDB-lite"/>
    </source>
</evidence>